<keyword evidence="2" id="KW-1185">Reference proteome</keyword>
<evidence type="ECO:0000313" key="2">
    <source>
        <dbReference type="Proteomes" id="UP000280346"/>
    </source>
</evidence>
<dbReference type="InterPro" id="IPR036388">
    <property type="entry name" value="WH-like_DNA-bd_sf"/>
</dbReference>
<dbReference type="RefSeq" id="WP_126994079.1">
    <property type="nucleotide sequence ID" value="NZ_JBNPXW010000001.1"/>
</dbReference>
<organism evidence="1 2">
    <name type="scientific">Azospirillum doebereinerae</name>
    <dbReference type="NCBI Taxonomy" id="92933"/>
    <lineage>
        <taxon>Bacteria</taxon>
        <taxon>Pseudomonadati</taxon>
        <taxon>Pseudomonadota</taxon>
        <taxon>Alphaproteobacteria</taxon>
        <taxon>Rhodospirillales</taxon>
        <taxon>Azospirillaceae</taxon>
        <taxon>Azospirillum</taxon>
    </lineage>
</organism>
<dbReference type="EMBL" id="RZIJ01000001">
    <property type="protein sequence ID" value="RUQ75781.1"/>
    <property type="molecule type" value="Genomic_DNA"/>
</dbReference>
<comment type="caution">
    <text evidence="1">The sequence shown here is derived from an EMBL/GenBank/DDBJ whole genome shotgun (WGS) entry which is preliminary data.</text>
</comment>
<protein>
    <submittedName>
        <fullName evidence="1">MarR family transcriptional regulator</fullName>
    </submittedName>
</protein>
<accession>A0A3S0X268</accession>
<dbReference type="InterPro" id="IPR036390">
    <property type="entry name" value="WH_DNA-bd_sf"/>
</dbReference>
<dbReference type="Proteomes" id="UP000280346">
    <property type="component" value="Unassembled WGS sequence"/>
</dbReference>
<proteinExistence type="predicted"/>
<dbReference type="Gene3D" id="1.10.10.10">
    <property type="entry name" value="Winged helix-like DNA-binding domain superfamily/Winged helix DNA-binding domain"/>
    <property type="match status" value="1"/>
</dbReference>
<sequence length="111" mass="12821">MLRGECPKLVYIMMELEKIVGDKPLNYAHMLAIVMNEPDIPYVDVMRKLGVSKSTTARTMAWFMDNGIMKTYDIPEDKRYKAARLTEKGERLVFGLRKLCHDFGKPPERPA</sequence>
<dbReference type="AlphaFoldDB" id="A0A3S0X268"/>
<name>A0A3S0X268_9PROT</name>
<reference evidence="1 2" key="1">
    <citation type="submission" date="2018-12" db="EMBL/GenBank/DDBJ databases">
        <authorList>
            <person name="Yang Y."/>
        </authorList>
    </citation>
    <scope>NUCLEOTIDE SEQUENCE [LARGE SCALE GENOMIC DNA]</scope>
    <source>
        <strain evidence="1 2">GSF71</strain>
    </source>
</reference>
<evidence type="ECO:0000313" key="1">
    <source>
        <dbReference type="EMBL" id="RUQ75781.1"/>
    </source>
</evidence>
<dbReference type="SUPFAM" id="SSF46785">
    <property type="entry name" value="Winged helix' DNA-binding domain"/>
    <property type="match status" value="1"/>
</dbReference>
<gene>
    <name evidence="1" type="ORF">EJ913_01325</name>
</gene>